<name>A0A2S9XIK8_9BACT</name>
<gene>
    <name evidence="2" type="ORF">ENSA5_47590</name>
</gene>
<dbReference type="EMBL" id="PVNK01000206">
    <property type="protein sequence ID" value="PRP92718.1"/>
    <property type="molecule type" value="Genomic_DNA"/>
</dbReference>
<protein>
    <submittedName>
        <fullName evidence="2">Uncharacterized protein</fullName>
    </submittedName>
</protein>
<feature type="region of interest" description="Disordered" evidence="1">
    <location>
        <begin position="176"/>
        <end position="196"/>
    </location>
</feature>
<reference evidence="2 3" key="1">
    <citation type="submission" date="2018-03" db="EMBL/GenBank/DDBJ databases">
        <title>Draft Genome Sequences of the Obligatory Marine Myxobacteria Enhygromyxa salina SWB005.</title>
        <authorList>
            <person name="Poehlein A."/>
            <person name="Moghaddam J.A."/>
            <person name="Harms H."/>
            <person name="Alanjari M."/>
            <person name="Koenig G.M."/>
            <person name="Daniel R."/>
            <person name="Schaeberle T.F."/>
        </authorList>
    </citation>
    <scope>NUCLEOTIDE SEQUENCE [LARGE SCALE GENOMIC DNA]</scope>
    <source>
        <strain evidence="2 3">SWB005</strain>
    </source>
</reference>
<dbReference type="Proteomes" id="UP000237968">
    <property type="component" value="Unassembled WGS sequence"/>
</dbReference>
<keyword evidence="3" id="KW-1185">Reference proteome</keyword>
<feature type="compositionally biased region" description="Basic and acidic residues" evidence="1">
    <location>
        <begin position="91"/>
        <end position="100"/>
    </location>
</feature>
<feature type="region of interest" description="Disordered" evidence="1">
    <location>
        <begin position="91"/>
        <end position="140"/>
    </location>
</feature>
<proteinExistence type="predicted"/>
<feature type="compositionally biased region" description="Low complexity" evidence="1">
    <location>
        <begin position="119"/>
        <end position="132"/>
    </location>
</feature>
<sequence length="235" mass="25376">MRAGCRCPRCGCSRTSRGASAEVERRVRLGEVSPQSLESPASDAATVRERFHRALLRAPRVGSPGSGDISVRVEHAIAHAVPAQAVELSLERGDGRADRRGHARSGRHPMSSPCSCPRVVSTWSTSPSGPSRPRARSPPPCVRAVTSLIRAPSLPGSAVIHRHEVIVDSACGQRIEAPDRSSSAGDRARSERAARRRARARARSELVAYNCWVRKLSAHVELQQHQASTPSDLRS</sequence>
<dbReference type="AlphaFoldDB" id="A0A2S9XIK8"/>
<evidence type="ECO:0000256" key="1">
    <source>
        <dbReference type="SAM" id="MobiDB-lite"/>
    </source>
</evidence>
<comment type="caution">
    <text evidence="2">The sequence shown here is derived from an EMBL/GenBank/DDBJ whole genome shotgun (WGS) entry which is preliminary data.</text>
</comment>
<accession>A0A2S9XIK8</accession>
<organism evidence="2 3">
    <name type="scientific">Enhygromyxa salina</name>
    <dbReference type="NCBI Taxonomy" id="215803"/>
    <lineage>
        <taxon>Bacteria</taxon>
        <taxon>Pseudomonadati</taxon>
        <taxon>Myxococcota</taxon>
        <taxon>Polyangia</taxon>
        <taxon>Nannocystales</taxon>
        <taxon>Nannocystaceae</taxon>
        <taxon>Enhygromyxa</taxon>
    </lineage>
</organism>
<evidence type="ECO:0000313" key="3">
    <source>
        <dbReference type="Proteomes" id="UP000237968"/>
    </source>
</evidence>
<evidence type="ECO:0000313" key="2">
    <source>
        <dbReference type="EMBL" id="PRP92718.1"/>
    </source>
</evidence>